<evidence type="ECO:0000256" key="1">
    <source>
        <dbReference type="SAM" id="MobiDB-lite"/>
    </source>
</evidence>
<gene>
    <name evidence="2" type="ORF">EYF80_005159</name>
</gene>
<sequence>MQAPTVTTVVEVEPSTVEATTISEEVEVDTPSPIWKSRSCLCHRADGLKDDHTSQEILAIRNREPKMAAAICTFSITVKEMACHCRKTQTTIPTALPVTPAAHLKWVLGADGNDLIFVVAELAGPGSSLTDPFDEAGMSSEELLQPRRAAESSAASTQHGRSPADVPVAPAAGGAIWSPAC</sequence>
<evidence type="ECO:0000313" key="2">
    <source>
        <dbReference type="EMBL" id="TNN84459.1"/>
    </source>
</evidence>
<reference evidence="2 3" key="1">
    <citation type="submission" date="2019-03" db="EMBL/GenBank/DDBJ databases">
        <title>First draft genome of Liparis tanakae, snailfish: a comprehensive survey of snailfish specific genes.</title>
        <authorList>
            <person name="Kim W."/>
            <person name="Song I."/>
            <person name="Jeong J.-H."/>
            <person name="Kim D."/>
            <person name="Kim S."/>
            <person name="Ryu S."/>
            <person name="Song J.Y."/>
            <person name="Lee S.K."/>
        </authorList>
    </citation>
    <scope>NUCLEOTIDE SEQUENCE [LARGE SCALE GENOMIC DNA]</scope>
    <source>
        <tissue evidence="2">Muscle</tissue>
    </source>
</reference>
<keyword evidence="3" id="KW-1185">Reference proteome</keyword>
<organism evidence="2 3">
    <name type="scientific">Liparis tanakae</name>
    <name type="common">Tanaka's snailfish</name>
    <dbReference type="NCBI Taxonomy" id="230148"/>
    <lineage>
        <taxon>Eukaryota</taxon>
        <taxon>Metazoa</taxon>
        <taxon>Chordata</taxon>
        <taxon>Craniata</taxon>
        <taxon>Vertebrata</taxon>
        <taxon>Euteleostomi</taxon>
        <taxon>Actinopterygii</taxon>
        <taxon>Neopterygii</taxon>
        <taxon>Teleostei</taxon>
        <taxon>Neoteleostei</taxon>
        <taxon>Acanthomorphata</taxon>
        <taxon>Eupercaria</taxon>
        <taxon>Perciformes</taxon>
        <taxon>Cottioidei</taxon>
        <taxon>Cottales</taxon>
        <taxon>Liparidae</taxon>
        <taxon>Liparis</taxon>
    </lineage>
</organism>
<accession>A0A4Z2J2K9</accession>
<protein>
    <submittedName>
        <fullName evidence="2">Uncharacterized protein</fullName>
    </submittedName>
</protein>
<comment type="caution">
    <text evidence="2">The sequence shown here is derived from an EMBL/GenBank/DDBJ whole genome shotgun (WGS) entry which is preliminary data.</text>
</comment>
<dbReference type="Proteomes" id="UP000314294">
    <property type="component" value="Unassembled WGS sequence"/>
</dbReference>
<proteinExistence type="predicted"/>
<dbReference type="EMBL" id="SRLO01000026">
    <property type="protein sequence ID" value="TNN84459.1"/>
    <property type="molecule type" value="Genomic_DNA"/>
</dbReference>
<feature type="region of interest" description="Disordered" evidence="1">
    <location>
        <begin position="130"/>
        <end position="170"/>
    </location>
</feature>
<evidence type="ECO:0000313" key="3">
    <source>
        <dbReference type="Proteomes" id="UP000314294"/>
    </source>
</evidence>
<name>A0A4Z2J2K9_9TELE</name>
<dbReference type="OrthoDB" id="10590924at2759"/>
<dbReference type="AlphaFoldDB" id="A0A4Z2J2K9"/>